<dbReference type="CDD" id="cd00201">
    <property type="entry name" value="WW"/>
    <property type="match status" value="1"/>
</dbReference>
<feature type="region of interest" description="Disordered" evidence="1">
    <location>
        <begin position="110"/>
        <end position="146"/>
    </location>
</feature>
<protein>
    <recommendedName>
        <fullName evidence="2">WW domain-containing protein</fullName>
    </recommendedName>
</protein>
<sequence length="291" mass="30923">MAQRMDPRPLPVGWDTHWDPKSKYWYYRHNGVSTWYHPADVAEEAVPPQDFRPIGNRRSASMPSPQPHRWSEPQNTAYASSTYTNFDGYTHSYFAYSGSVPLSPADSGYYDYSSSPEKHHSVPVLVPDSPGSNKGRKKYPPKLGSVGRSAPAVGTGVVLGAVVEDIFGNSDDDSDASDCASPDADFPESPTDIGASPLNDNSELVADPDGAAETQTYSETDVSGAIFISGVGGNNSNAQARSLNGTQTTVPMVQQDAPRNNRKGSGAKTVGKLALKIATKVAVGAVIGALS</sequence>
<accession>A0A164U1I6</accession>
<evidence type="ECO:0000313" key="4">
    <source>
        <dbReference type="Proteomes" id="UP000076722"/>
    </source>
</evidence>
<evidence type="ECO:0000313" key="3">
    <source>
        <dbReference type="EMBL" id="KZS92835.1"/>
    </source>
</evidence>
<dbReference type="PROSITE" id="PS01159">
    <property type="entry name" value="WW_DOMAIN_1"/>
    <property type="match status" value="1"/>
</dbReference>
<evidence type="ECO:0000259" key="2">
    <source>
        <dbReference type="PROSITE" id="PS50020"/>
    </source>
</evidence>
<feature type="domain" description="WW" evidence="2">
    <location>
        <begin position="8"/>
        <end position="40"/>
    </location>
</feature>
<dbReference type="InterPro" id="IPR001202">
    <property type="entry name" value="WW_dom"/>
</dbReference>
<dbReference type="PROSITE" id="PS50020">
    <property type="entry name" value="WW_DOMAIN_2"/>
    <property type="match status" value="1"/>
</dbReference>
<dbReference type="OrthoDB" id="2367685at2759"/>
<keyword evidence="4" id="KW-1185">Reference proteome</keyword>
<feature type="region of interest" description="Disordered" evidence="1">
    <location>
        <begin position="46"/>
        <end position="73"/>
    </location>
</feature>
<feature type="region of interest" description="Disordered" evidence="1">
    <location>
        <begin position="169"/>
        <end position="206"/>
    </location>
</feature>
<dbReference type="SUPFAM" id="SSF51045">
    <property type="entry name" value="WW domain"/>
    <property type="match status" value="1"/>
</dbReference>
<dbReference type="EMBL" id="KV419409">
    <property type="protein sequence ID" value="KZS92835.1"/>
    <property type="molecule type" value="Genomic_DNA"/>
</dbReference>
<name>A0A164U1I6_9AGAM</name>
<gene>
    <name evidence="3" type="ORF">SISNIDRAFT_486334</name>
</gene>
<organism evidence="3 4">
    <name type="scientific">Sistotremastrum niveocremeum HHB9708</name>
    <dbReference type="NCBI Taxonomy" id="1314777"/>
    <lineage>
        <taxon>Eukaryota</taxon>
        <taxon>Fungi</taxon>
        <taxon>Dikarya</taxon>
        <taxon>Basidiomycota</taxon>
        <taxon>Agaricomycotina</taxon>
        <taxon>Agaricomycetes</taxon>
        <taxon>Sistotremastrales</taxon>
        <taxon>Sistotremastraceae</taxon>
        <taxon>Sertulicium</taxon>
        <taxon>Sertulicium niveocremeum</taxon>
    </lineage>
</organism>
<dbReference type="InterPro" id="IPR036020">
    <property type="entry name" value="WW_dom_sf"/>
</dbReference>
<dbReference type="AlphaFoldDB" id="A0A164U1I6"/>
<proteinExistence type="predicted"/>
<evidence type="ECO:0000256" key="1">
    <source>
        <dbReference type="SAM" id="MobiDB-lite"/>
    </source>
</evidence>
<reference evidence="3 4" key="1">
    <citation type="journal article" date="2016" name="Mol. Biol. Evol.">
        <title>Comparative Genomics of Early-Diverging Mushroom-Forming Fungi Provides Insights into the Origins of Lignocellulose Decay Capabilities.</title>
        <authorList>
            <person name="Nagy L.G."/>
            <person name="Riley R."/>
            <person name="Tritt A."/>
            <person name="Adam C."/>
            <person name="Daum C."/>
            <person name="Floudas D."/>
            <person name="Sun H."/>
            <person name="Yadav J.S."/>
            <person name="Pangilinan J."/>
            <person name="Larsson K.H."/>
            <person name="Matsuura K."/>
            <person name="Barry K."/>
            <person name="Labutti K."/>
            <person name="Kuo R."/>
            <person name="Ohm R.A."/>
            <person name="Bhattacharya S.S."/>
            <person name="Shirouzu T."/>
            <person name="Yoshinaga Y."/>
            <person name="Martin F.M."/>
            <person name="Grigoriev I.V."/>
            <person name="Hibbett D.S."/>
        </authorList>
    </citation>
    <scope>NUCLEOTIDE SEQUENCE [LARGE SCALE GENOMIC DNA]</scope>
    <source>
        <strain evidence="3 4">HHB9708</strain>
    </source>
</reference>
<dbReference type="Proteomes" id="UP000076722">
    <property type="component" value="Unassembled WGS sequence"/>
</dbReference>